<keyword evidence="1" id="KW-0175">Coiled coil</keyword>
<feature type="region of interest" description="Disordered" evidence="2">
    <location>
        <begin position="370"/>
        <end position="452"/>
    </location>
</feature>
<dbReference type="InParanoid" id="A0A1V8SPE0"/>
<dbReference type="AlphaFoldDB" id="A0A1V8SPE0"/>
<dbReference type="EMBL" id="NAJO01000033">
    <property type="protein sequence ID" value="OQO00914.1"/>
    <property type="molecule type" value="Genomic_DNA"/>
</dbReference>
<proteinExistence type="predicted"/>
<protein>
    <submittedName>
        <fullName evidence="3">Uncharacterized protein</fullName>
    </submittedName>
</protein>
<comment type="caution">
    <text evidence="3">The sequence shown here is derived from an EMBL/GenBank/DDBJ whole genome shotgun (WGS) entry which is preliminary data.</text>
</comment>
<evidence type="ECO:0000256" key="2">
    <source>
        <dbReference type="SAM" id="MobiDB-lite"/>
    </source>
</evidence>
<feature type="compositionally biased region" description="Polar residues" evidence="2">
    <location>
        <begin position="381"/>
        <end position="392"/>
    </location>
</feature>
<organism evidence="3 4">
    <name type="scientific">Cryoendolithus antarcticus</name>
    <dbReference type="NCBI Taxonomy" id="1507870"/>
    <lineage>
        <taxon>Eukaryota</taxon>
        <taxon>Fungi</taxon>
        <taxon>Dikarya</taxon>
        <taxon>Ascomycota</taxon>
        <taxon>Pezizomycotina</taxon>
        <taxon>Dothideomycetes</taxon>
        <taxon>Dothideomycetidae</taxon>
        <taxon>Cladosporiales</taxon>
        <taxon>Cladosporiaceae</taxon>
        <taxon>Cryoendolithus</taxon>
    </lineage>
</organism>
<feature type="coiled-coil region" evidence="1">
    <location>
        <begin position="469"/>
        <end position="514"/>
    </location>
</feature>
<accession>A0A1V8SPE0</accession>
<feature type="compositionally biased region" description="Polar residues" evidence="2">
    <location>
        <begin position="409"/>
        <end position="420"/>
    </location>
</feature>
<dbReference type="Proteomes" id="UP000192596">
    <property type="component" value="Unassembled WGS sequence"/>
</dbReference>
<feature type="compositionally biased region" description="Basic and acidic residues" evidence="2">
    <location>
        <begin position="429"/>
        <end position="439"/>
    </location>
</feature>
<evidence type="ECO:0000313" key="4">
    <source>
        <dbReference type="Proteomes" id="UP000192596"/>
    </source>
</evidence>
<evidence type="ECO:0000256" key="1">
    <source>
        <dbReference type="SAM" id="Coils"/>
    </source>
</evidence>
<keyword evidence="4" id="KW-1185">Reference proteome</keyword>
<evidence type="ECO:0000313" key="3">
    <source>
        <dbReference type="EMBL" id="OQO00914.1"/>
    </source>
</evidence>
<reference evidence="4" key="1">
    <citation type="submission" date="2017-03" db="EMBL/GenBank/DDBJ databases">
        <title>Genomes of endolithic fungi from Antarctica.</title>
        <authorList>
            <person name="Coleine C."/>
            <person name="Masonjones S."/>
            <person name="Stajich J.E."/>
        </authorList>
    </citation>
    <scope>NUCLEOTIDE SEQUENCE [LARGE SCALE GENOMIC DNA]</scope>
    <source>
        <strain evidence="4">CCFEE 5527</strain>
    </source>
</reference>
<name>A0A1V8SPE0_9PEZI</name>
<gene>
    <name evidence="3" type="ORF">B0A48_13603</name>
</gene>
<sequence>MELDDACLDCVIGVDDTKEAIRVLSGYATQPDPEPDRATKREALGSIHAKVAAARAKQDALLAKWTQIYEQQAAVHEAFVFYYAKVDRAQEEIDVLYDINEKFWDANGGPIDLDSPAAAIKKRIEEVGKTIQDWDLEIDPWSRNEGFDCVEMFAEMAVKHKSDAILRAAAKDFERALRALLRPIWGRHRQAQRGTRRYGPSYARQTGSTEISAAVVEGILSCDASFIPQVCFAGSSELDGHSVGANGTARVIVGSIRLSNDDGEEEKRAIWIQPYVCKHMDGPSKQCIRMYRVAGSGKKVAKRDEIEWAHPHLDRAILLSPAGSARVSQDDHVDAFRLWLLFIWQYVTKQDLPTTIARNTHYRDTAKELSPHILDAKKRQTSQPTPAGTESAMSADGQDRDGTEPDTTDAANDQFITDQPPSKKRRLSGKPELDVIVIKDEDDTSGATEPTEITARNVQRNLAADFKQVKEQKAVVDSALRRLADARTKTTMVVERLEAELTLAKDEQLRIEEDFTEATTESERLGEELEGMEVGVQRERASFIAQMRKRADDLGLDLTDLASMLSGAEK</sequence>